<accession>A0A3N0YGR5</accession>
<evidence type="ECO:0000256" key="1">
    <source>
        <dbReference type="SAM" id="MobiDB-lite"/>
    </source>
</evidence>
<dbReference type="PANTHER" id="PTHR31025">
    <property type="entry name" value="SI:CH211-196P9.1-RELATED"/>
    <property type="match status" value="1"/>
</dbReference>
<gene>
    <name evidence="2" type="ORF">DPX16_23703</name>
</gene>
<comment type="caution">
    <text evidence="2">The sequence shown here is derived from an EMBL/GenBank/DDBJ whole genome shotgun (WGS) entry which is preliminary data.</text>
</comment>
<dbReference type="Proteomes" id="UP000281406">
    <property type="component" value="Unassembled WGS sequence"/>
</dbReference>
<reference evidence="2 3" key="1">
    <citation type="submission" date="2018-10" db="EMBL/GenBank/DDBJ databases">
        <title>Genome assembly for a Yunnan-Guizhou Plateau 3E fish, Anabarilius grahami (Regan), and its evolutionary and genetic applications.</title>
        <authorList>
            <person name="Jiang W."/>
        </authorList>
    </citation>
    <scope>NUCLEOTIDE SEQUENCE [LARGE SCALE GENOMIC DNA]</scope>
    <source>
        <strain evidence="2">AG-KIZ</strain>
        <tissue evidence="2">Muscle</tissue>
    </source>
</reference>
<dbReference type="AlphaFoldDB" id="A0A3N0YGR5"/>
<dbReference type="EMBL" id="RJVU01042568">
    <property type="protein sequence ID" value="ROL45446.1"/>
    <property type="molecule type" value="Genomic_DNA"/>
</dbReference>
<dbReference type="PANTHER" id="PTHR31025:SF30">
    <property type="entry name" value="SI:DKEY-15H8.17"/>
    <property type="match status" value="1"/>
</dbReference>
<feature type="region of interest" description="Disordered" evidence="1">
    <location>
        <begin position="73"/>
        <end position="93"/>
    </location>
</feature>
<keyword evidence="3" id="KW-1185">Reference proteome</keyword>
<name>A0A3N0YGR5_ANAGA</name>
<evidence type="ECO:0000313" key="2">
    <source>
        <dbReference type="EMBL" id="ROL45446.1"/>
    </source>
</evidence>
<evidence type="ECO:0000313" key="3">
    <source>
        <dbReference type="Proteomes" id="UP000281406"/>
    </source>
</evidence>
<protein>
    <submittedName>
        <fullName evidence="2">Uncharacterized protein</fullName>
    </submittedName>
</protein>
<dbReference type="OrthoDB" id="8838209at2759"/>
<sequence length="435" mass="49313">MTESFLRPAITKVLPDLPEVSKDILVETLQCLGIETHDDFQFIKEEDLLSALRPIQARKLVAAWSLKCQGQESDSSSLATSPEPSTSVLSLSPISTSPASCCLSPGRSFPDSFQIPWGEFPEALTQALERGRRPGPSLRKEMVRIVVREMMKVTPSISKMNATDVAKKIVAKYPKSLQDVIEGDIIGTGYQSLVKQIQNRVENVKRPSTPKITKRKNWHNSETGEIPPEKRVKIQDTYGCINWHVKFLPLGETAESQQQKKENLKSLCRQGDQSPVLLKLLMKSTFYTQRQEANKGEDIKYLLENWPYWFNEVGMTVHFNELTGVDLKETFLKNVEQKGERLLHFMKTVAVNKTKRFYQAATKLQLLRGEHTGSSEDVTEMVLLLLAYFDEKEDVIFHYVEDTCLAGEVDMDRVPLTPTIVVCGKLTSLTHLRLR</sequence>
<organism evidence="2 3">
    <name type="scientific">Anabarilius grahami</name>
    <name type="common">Kanglang fish</name>
    <name type="synonym">Barilius grahami</name>
    <dbReference type="NCBI Taxonomy" id="495550"/>
    <lineage>
        <taxon>Eukaryota</taxon>
        <taxon>Metazoa</taxon>
        <taxon>Chordata</taxon>
        <taxon>Craniata</taxon>
        <taxon>Vertebrata</taxon>
        <taxon>Euteleostomi</taxon>
        <taxon>Actinopterygii</taxon>
        <taxon>Neopterygii</taxon>
        <taxon>Teleostei</taxon>
        <taxon>Ostariophysi</taxon>
        <taxon>Cypriniformes</taxon>
        <taxon>Xenocyprididae</taxon>
        <taxon>Xenocypridinae</taxon>
        <taxon>Xenocypridinae incertae sedis</taxon>
        <taxon>Anabarilius</taxon>
    </lineage>
</organism>
<proteinExistence type="predicted"/>